<dbReference type="OrthoDB" id="9804993at2"/>
<dbReference type="RefSeq" id="WP_095910479.1">
    <property type="nucleotide sequence ID" value="NZ_CP022386.1"/>
</dbReference>
<dbReference type="Pfam" id="PF06821">
    <property type="entry name" value="Ser_hydrolase"/>
    <property type="match status" value="1"/>
</dbReference>
<dbReference type="Gene3D" id="3.40.50.1820">
    <property type="entry name" value="alpha/beta hydrolase"/>
    <property type="match status" value="1"/>
</dbReference>
<name>A0A250FQ27_9FLAO</name>
<dbReference type="PANTHER" id="PTHR15394:SF3">
    <property type="entry name" value="SERINE HYDROLASE RBBP9"/>
    <property type="match status" value="1"/>
</dbReference>
<evidence type="ECO:0000313" key="1">
    <source>
        <dbReference type="EMBL" id="ATA87194.1"/>
    </source>
</evidence>
<dbReference type="Proteomes" id="UP000217250">
    <property type="component" value="Chromosome"/>
</dbReference>
<reference evidence="2" key="1">
    <citation type="submission" date="2017-06" db="EMBL/GenBank/DDBJ databases">
        <title>Capnocytophaga spp. assemblies.</title>
        <authorList>
            <person name="Gulvik C.A."/>
        </authorList>
    </citation>
    <scope>NUCLEOTIDE SEQUENCE [LARGE SCALE GENOMIC DNA]</scope>
    <source>
        <strain evidence="2">H1496</strain>
    </source>
</reference>
<dbReference type="EMBL" id="CP022386">
    <property type="protein sequence ID" value="ATA87194.1"/>
    <property type="molecule type" value="Genomic_DNA"/>
</dbReference>
<dbReference type="InterPro" id="IPR029058">
    <property type="entry name" value="AB_hydrolase_fold"/>
</dbReference>
<dbReference type="GO" id="GO:0016787">
    <property type="term" value="F:hydrolase activity"/>
    <property type="evidence" value="ECO:0007669"/>
    <property type="project" value="InterPro"/>
</dbReference>
<gene>
    <name evidence="1" type="ORF">CGC50_08490</name>
</gene>
<sequence>MKQLYIIHGYDDTPERHWYRWLEQALKAENISVHCLAIPNPADPNVAVWVGTLEKELEMTPETVIVAHSLGTITTLCYLLKTDKEPKGIVLVSGFCEEVPNFESLNPFVEHLRSYHRVPKIGKGIVIASEQDSIVPTELSERLATWLHCEFVRLPVAGHFLDREGYTQFPEVRDKVLEIFREEK</sequence>
<dbReference type="InterPro" id="IPR010662">
    <property type="entry name" value="RBBP9/YdeN"/>
</dbReference>
<protein>
    <submittedName>
        <fullName evidence="1">Esterase</fullName>
    </submittedName>
</protein>
<dbReference type="AlphaFoldDB" id="A0A250FQ27"/>
<dbReference type="GeneID" id="84808589"/>
<organism evidence="1 2">
    <name type="scientific">Capnocytophaga gingivalis</name>
    <dbReference type="NCBI Taxonomy" id="1017"/>
    <lineage>
        <taxon>Bacteria</taxon>
        <taxon>Pseudomonadati</taxon>
        <taxon>Bacteroidota</taxon>
        <taxon>Flavobacteriia</taxon>
        <taxon>Flavobacteriales</taxon>
        <taxon>Flavobacteriaceae</taxon>
        <taxon>Capnocytophaga</taxon>
    </lineage>
</organism>
<evidence type="ECO:0000313" key="2">
    <source>
        <dbReference type="Proteomes" id="UP000217250"/>
    </source>
</evidence>
<dbReference type="KEGG" id="cgh:CGC50_08490"/>
<dbReference type="SUPFAM" id="SSF53474">
    <property type="entry name" value="alpha/beta-Hydrolases"/>
    <property type="match status" value="1"/>
</dbReference>
<proteinExistence type="predicted"/>
<dbReference type="PANTHER" id="PTHR15394">
    <property type="entry name" value="SERINE HYDROLASE RBBP9"/>
    <property type="match status" value="1"/>
</dbReference>
<accession>A0A250FQ27</accession>